<evidence type="ECO:0000256" key="2">
    <source>
        <dbReference type="SAM" id="Phobius"/>
    </source>
</evidence>
<accession>A0ABV7H806</accession>
<name>A0ABV7H806_9BURK</name>
<keyword evidence="2" id="KW-1133">Transmembrane helix</keyword>
<dbReference type="RefSeq" id="WP_377304063.1">
    <property type="nucleotide sequence ID" value="NZ_CP180191.1"/>
</dbReference>
<keyword evidence="2" id="KW-0472">Membrane</keyword>
<evidence type="ECO:0000313" key="4">
    <source>
        <dbReference type="Proteomes" id="UP001595556"/>
    </source>
</evidence>
<sequence>MRPQTARNNVIPLPVPGPGGARAMPVVVSSGPANVRLSASSPYDADARTQRRLGAGALGISALINLLIILLLASVNPPPPKMEQRAGAPIEVNLSGLDPEPPAAAAPRQQQRPMPRRAENPRSVPPPTRADALPPPVPNAPPPIEPQPQRPRDVTELFDFKPQPRAPQQPQEDFMADMKRRQGASTPQTAAEESEASRAARNAAGNIAALTQKGMRGNSETGGVFTITEIGLRRAEFTFNGFENQTRGRFAERIAVEQGSEVDVRVAIVKEMIRLIRRFKTGDFVWESRRLGKDVTLSARPADDTALFNFLMLEMFPEDAKRLSRP</sequence>
<evidence type="ECO:0000313" key="3">
    <source>
        <dbReference type="EMBL" id="MFC3148280.1"/>
    </source>
</evidence>
<gene>
    <name evidence="3" type="ORF">ACFOEN_11570</name>
</gene>
<dbReference type="EMBL" id="JBHRTI010000004">
    <property type="protein sequence ID" value="MFC3148280.1"/>
    <property type="molecule type" value="Genomic_DNA"/>
</dbReference>
<comment type="caution">
    <text evidence="3">The sequence shown here is derived from an EMBL/GenBank/DDBJ whole genome shotgun (WGS) entry which is preliminary data.</text>
</comment>
<reference evidence="4" key="1">
    <citation type="journal article" date="2019" name="Int. J. Syst. Evol. Microbiol.">
        <title>The Global Catalogue of Microorganisms (GCM) 10K type strain sequencing project: providing services to taxonomists for standard genome sequencing and annotation.</title>
        <authorList>
            <consortium name="The Broad Institute Genomics Platform"/>
            <consortium name="The Broad Institute Genome Sequencing Center for Infectious Disease"/>
            <person name="Wu L."/>
            <person name="Ma J."/>
        </authorList>
    </citation>
    <scope>NUCLEOTIDE SEQUENCE [LARGE SCALE GENOMIC DNA]</scope>
    <source>
        <strain evidence="4">KCTC 52168</strain>
    </source>
</reference>
<feature type="region of interest" description="Disordered" evidence="1">
    <location>
        <begin position="92"/>
        <end position="151"/>
    </location>
</feature>
<keyword evidence="4" id="KW-1185">Reference proteome</keyword>
<proteinExistence type="predicted"/>
<evidence type="ECO:0000256" key="1">
    <source>
        <dbReference type="SAM" id="MobiDB-lite"/>
    </source>
</evidence>
<feature type="compositionally biased region" description="Pro residues" evidence="1">
    <location>
        <begin position="123"/>
        <end position="149"/>
    </location>
</feature>
<feature type="transmembrane region" description="Helical" evidence="2">
    <location>
        <begin position="53"/>
        <end position="75"/>
    </location>
</feature>
<feature type="region of interest" description="Disordered" evidence="1">
    <location>
        <begin position="178"/>
        <end position="200"/>
    </location>
</feature>
<dbReference type="Proteomes" id="UP001595556">
    <property type="component" value="Unassembled WGS sequence"/>
</dbReference>
<protein>
    <submittedName>
        <fullName evidence="3">Uncharacterized protein</fullName>
    </submittedName>
</protein>
<organism evidence="3 4">
    <name type="scientific">Piscinibacterium candidicorallinum</name>
    <dbReference type="NCBI Taxonomy" id="1793872"/>
    <lineage>
        <taxon>Bacteria</taxon>
        <taxon>Pseudomonadati</taxon>
        <taxon>Pseudomonadota</taxon>
        <taxon>Betaproteobacteria</taxon>
        <taxon>Burkholderiales</taxon>
        <taxon>Piscinibacterium</taxon>
    </lineage>
</organism>
<keyword evidence="2" id="KW-0812">Transmembrane</keyword>